<dbReference type="Pfam" id="PF00005">
    <property type="entry name" value="ABC_tran"/>
    <property type="match status" value="1"/>
</dbReference>
<dbReference type="GO" id="GO:0016887">
    <property type="term" value="F:ATP hydrolysis activity"/>
    <property type="evidence" value="ECO:0007669"/>
    <property type="project" value="InterPro"/>
</dbReference>
<gene>
    <name evidence="4" type="ORF">SAMN05216233_11815</name>
</gene>
<dbReference type="Proteomes" id="UP000198870">
    <property type="component" value="Unassembled WGS sequence"/>
</dbReference>
<evidence type="ECO:0000259" key="3">
    <source>
        <dbReference type="PROSITE" id="PS50893"/>
    </source>
</evidence>
<dbReference type="Gene3D" id="3.40.50.300">
    <property type="entry name" value="P-loop containing nucleotide triphosphate hydrolases"/>
    <property type="match status" value="1"/>
</dbReference>
<dbReference type="STRING" id="419481.SAMN05216233_11815"/>
<evidence type="ECO:0000256" key="2">
    <source>
        <dbReference type="ARBA" id="ARBA00022840"/>
    </source>
</evidence>
<dbReference type="SMART" id="SM00382">
    <property type="entry name" value="AAA"/>
    <property type="match status" value="1"/>
</dbReference>
<dbReference type="EMBL" id="FMUX01000018">
    <property type="protein sequence ID" value="SCY71791.1"/>
    <property type="molecule type" value="Genomic_DNA"/>
</dbReference>
<dbReference type="PANTHER" id="PTHR43119:SF1">
    <property type="entry name" value="ABC TRANSPORTER DOMAIN-CONTAINING PROTEIN"/>
    <property type="match status" value="1"/>
</dbReference>
<evidence type="ECO:0000313" key="5">
    <source>
        <dbReference type="Proteomes" id="UP000198870"/>
    </source>
</evidence>
<dbReference type="InterPro" id="IPR027417">
    <property type="entry name" value="P-loop_NTPase"/>
</dbReference>
<dbReference type="PANTHER" id="PTHR43119">
    <property type="entry name" value="ABC TRANSPORT PROTEIN ATP-BINDING COMPONENT-RELATED"/>
    <property type="match status" value="1"/>
</dbReference>
<dbReference type="InterPro" id="IPR003593">
    <property type="entry name" value="AAA+_ATPase"/>
</dbReference>
<sequence>MESGDLIIDDLAIRGLGPVRLTVPAGTCVGISGPSGIGKSSLLRAVADMEPHDGQVTLGATARDALSASEWRRTVGMLPSESAWWADGVAEHFLSPETVRPEVLGLREEVLAWPVKRLSSGERQRLSLLRLLDREPMALLLDEPTANLDEESTRRVEELILAYARKRRAPVIWVGHAMAQLNRVAGRVVSFDADGVLRDADGEVCR</sequence>
<dbReference type="SUPFAM" id="SSF52540">
    <property type="entry name" value="P-loop containing nucleoside triphosphate hydrolases"/>
    <property type="match status" value="1"/>
</dbReference>
<keyword evidence="5" id="KW-1185">Reference proteome</keyword>
<accession>A0A1G5I7R4</accession>
<dbReference type="RefSeq" id="WP_092213385.1">
    <property type="nucleotide sequence ID" value="NZ_FMUX01000018.1"/>
</dbReference>
<feature type="domain" description="ABC transporter" evidence="3">
    <location>
        <begin position="1"/>
        <end position="204"/>
    </location>
</feature>
<keyword evidence="2" id="KW-0067">ATP-binding</keyword>
<organism evidence="4 5">
    <name type="scientific">Desulfoluna spongiiphila</name>
    <dbReference type="NCBI Taxonomy" id="419481"/>
    <lineage>
        <taxon>Bacteria</taxon>
        <taxon>Pseudomonadati</taxon>
        <taxon>Thermodesulfobacteriota</taxon>
        <taxon>Desulfobacteria</taxon>
        <taxon>Desulfobacterales</taxon>
        <taxon>Desulfolunaceae</taxon>
        <taxon>Desulfoluna</taxon>
    </lineage>
</organism>
<dbReference type="AlphaFoldDB" id="A0A1G5I7R4"/>
<keyword evidence="1" id="KW-0547">Nucleotide-binding</keyword>
<name>A0A1G5I7R4_9BACT</name>
<evidence type="ECO:0000313" key="4">
    <source>
        <dbReference type="EMBL" id="SCY71791.1"/>
    </source>
</evidence>
<reference evidence="4 5" key="1">
    <citation type="submission" date="2016-10" db="EMBL/GenBank/DDBJ databases">
        <authorList>
            <person name="de Groot N.N."/>
        </authorList>
    </citation>
    <scope>NUCLEOTIDE SEQUENCE [LARGE SCALE GENOMIC DNA]</scope>
    <source>
        <strain evidence="4 5">AA1</strain>
    </source>
</reference>
<dbReference type="OrthoDB" id="4408248at2"/>
<evidence type="ECO:0000256" key="1">
    <source>
        <dbReference type="ARBA" id="ARBA00022741"/>
    </source>
</evidence>
<proteinExistence type="predicted"/>
<dbReference type="InterPro" id="IPR003439">
    <property type="entry name" value="ABC_transporter-like_ATP-bd"/>
</dbReference>
<protein>
    <submittedName>
        <fullName evidence="4">ABC-type iron transport system FetAB, ATPase component</fullName>
    </submittedName>
</protein>
<dbReference type="InterPro" id="IPR017871">
    <property type="entry name" value="ABC_transporter-like_CS"/>
</dbReference>
<dbReference type="PROSITE" id="PS00211">
    <property type="entry name" value="ABC_TRANSPORTER_1"/>
    <property type="match status" value="1"/>
</dbReference>
<dbReference type="GO" id="GO:0005524">
    <property type="term" value="F:ATP binding"/>
    <property type="evidence" value="ECO:0007669"/>
    <property type="project" value="UniProtKB-KW"/>
</dbReference>
<dbReference type="PROSITE" id="PS50893">
    <property type="entry name" value="ABC_TRANSPORTER_2"/>
    <property type="match status" value="1"/>
</dbReference>